<sequence length="52" mass="5803">MTRVVDSVATRRLGRFPTLNQIREGSTTCLLQHHPRSAMEVTVCGASTWIDC</sequence>
<protein>
    <submittedName>
        <fullName evidence="1">Uncharacterized protein</fullName>
    </submittedName>
</protein>
<name>A0AAV0I7Q1_9ROSI</name>
<keyword evidence="2" id="KW-1185">Reference proteome</keyword>
<evidence type="ECO:0000313" key="1">
    <source>
        <dbReference type="EMBL" id="CAI0392255.1"/>
    </source>
</evidence>
<proteinExistence type="predicted"/>
<dbReference type="EMBL" id="CAMGYJ010000003">
    <property type="protein sequence ID" value="CAI0392255.1"/>
    <property type="molecule type" value="Genomic_DNA"/>
</dbReference>
<gene>
    <name evidence="1" type="ORF">LITE_LOCUS7473</name>
</gene>
<dbReference type="AlphaFoldDB" id="A0AAV0I7Q1"/>
<comment type="caution">
    <text evidence="1">The sequence shown here is derived from an EMBL/GenBank/DDBJ whole genome shotgun (WGS) entry which is preliminary data.</text>
</comment>
<accession>A0AAV0I7Q1</accession>
<organism evidence="1 2">
    <name type="scientific">Linum tenue</name>
    <dbReference type="NCBI Taxonomy" id="586396"/>
    <lineage>
        <taxon>Eukaryota</taxon>
        <taxon>Viridiplantae</taxon>
        <taxon>Streptophyta</taxon>
        <taxon>Embryophyta</taxon>
        <taxon>Tracheophyta</taxon>
        <taxon>Spermatophyta</taxon>
        <taxon>Magnoliopsida</taxon>
        <taxon>eudicotyledons</taxon>
        <taxon>Gunneridae</taxon>
        <taxon>Pentapetalae</taxon>
        <taxon>rosids</taxon>
        <taxon>fabids</taxon>
        <taxon>Malpighiales</taxon>
        <taxon>Linaceae</taxon>
        <taxon>Linum</taxon>
    </lineage>
</organism>
<evidence type="ECO:0000313" key="2">
    <source>
        <dbReference type="Proteomes" id="UP001154282"/>
    </source>
</evidence>
<reference evidence="1" key="1">
    <citation type="submission" date="2022-08" db="EMBL/GenBank/DDBJ databases">
        <authorList>
            <person name="Gutierrez-Valencia J."/>
        </authorList>
    </citation>
    <scope>NUCLEOTIDE SEQUENCE</scope>
</reference>
<dbReference type="Proteomes" id="UP001154282">
    <property type="component" value="Unassembled WGS sequence"/>
</dbReference>